<keyword evidence="2" id="KW-0812">Transmembrane</keyword>
<organism evidence="4 5">
    <name type="scientific">Acanthamoeba castellanii (strain ATCC 30010 / Neff)</name>
    <dbReference type="NCBI Taxonomy" id="1257118"/>
    <lineage>
        <taxon>Eukaryota</taxon>
        <taxon>Amoebozoa</taxon>
        <taxon>Discosea</taxon>
        <taxon>Longamoebia</taxon>
        <taxon>Centramoebida</taxon>
        <taxon>Acanthamoebidae</taxon>
        <taxon>Acanthamoeba</taxon>
    </lineage>
</organism>
<keyword evidence="2" id="KW-0472">Membrane</keyword>
<dbReference type="GO" id="GO:0016757">
    <property type="term" value="F:glycosyltransferase activity"/>
    <property type="evidence" value="ECO:0007669"/>
    <property type="project" value="InterPro"/>
</dbReference>
<dbReference type="AlphaFoldDB" id="L8GR47"/>
<evidence type="ECO:0000256" key="2">
    <source>
        <dbReference type="SAM" id="Phobius"/>
    </source>
</evidence>
<protein>
    <recommendedName>
        <fullName evidence="3">Glycosyltransferase 61 catalytic domain-containing protein</fullName>
    </recommendedName>
</protein>
<keyword evidence="5" id="KW-1185">Reference proteome</keyword>
<sequence>MRPPATGRPHPPTPTPPGRLRSSMLKVGFAIWCFFFGYFAGSFHNGAMYALGPSAKEAKAPPPLSWPPSPTSPTAHARNVEEEETAPLPAATFPLCDGQTEKDDALGLYRKGLLKQPPLPVMDPVVLRTYRRTRESIQQGIRPASVALQQLLDWCDWETQRRYFHHMPPPLVGYDTISFLSLSQLWGGASSAEFLLTQHCAGFNAHCMANGTERAEMSRETLVAQFEADFIPPKFYPNISALGALVQGNSFALEMREMMVAEDWENVIDVSRGKNVAAPEVGILYGGYVTQYGTIFSPYLAIPAWPDEPRDDLWPTFLEQYMGANSTPHWRDVKEVLVITHHHQEMFWHWLVNEAYRLFVALPYLQANPDIFIHISGGPSYAQRYERMFNIPRWRFLSEENVRADVVYVLQNIERSEVPSLGMAQLTRHGLLDMNHLPLDRRRSVLAKPITPPAAAAAVEQLDEAVVSIVFIVRTDAFAGRMILNHKELYKAVEQLAKAFPKRFADQRKGRPASPKRLRIELAEHVGSMSMVESRKLFGRADIVIGPHGAGFAHLYAVRTGAHVLEIFSGRHLNIFSCARLGLGYHAIFPNPTREGLAEGSPSHNFIADVPFMVGIVESILTERFLP</sequence>
<proteinExistence type="predicted"/>
<feature type="compositionally biased region" description="Pro residues" evidence="1">
    <location>
        <begin position="60"/>
        <end position="71"/>
    </location>
</feature>
<evidence type="ECO:0000259" key="3">
    <source>
        <dbReference type="Pfam" id="PF04577"/>
    </source>
</evidence>
<keyword evidence="2" id="KW-1133">Transmembrane helix</keyword>
<reference evidence="4 5" key="1">
    <citation type="journal article" date="2013" name="Genome Biol.">
        <title>Genome of Acanthamoeba castellanii highlights extensive lateral gene transfer and early evolution of tyrosine kinase signaling.</title>
        <authorList>
            <person name="Clarke M."/>
            <person name="Lohan A.J."/>
            <person name="Liu B."/>
            <person name="Lagkouvardos I."/>
            <person name="Roy S."/>
            <person name="Zafar N."/>
            <person name="Bertelli C."/>
            <person name="Schilde C."/>
            <person name="Kianianmomeni A."/>
            <person name="Burglin T.R."/>
            <person name="Frech C."/>
            <person name="Turcotte B."/>
            <person name="Kopec K.O."/>
            <person name="Synnott J.M."/>
            <person name="Choo C."/>
            <person name="Paponov I."/>
            <person name="Finkler A."/>
            <person name="Soon Heng Tan C."/>
            <person name="Hutchins A.P."/>
            <person name="Weinmeier T."/>
            <person name="Rattei T."/>
            <person name="Chu J.S."/>
            <person name="Gimenez G."/>
            <person name="Irimia M."/>
            <person name="Rigden D.J."/>
            <person name="Fitzpatrick D.A."/>
            <person name="Lorenzo-Morales J."/>
            <person name="Bateman A."/>
            <person name="Chiu C.H."/>
            <person name="Tang P."/>
            <person name="Hegemann P."/>
            <person name="Fromm H."/>
            <person name="Raoult D."/>
            <person name="Greub G."/>
            <person name="Miranda-Saavedra D."/>
            <person name="Chen N."/>
            <person name="Nash P."/>
            <person name="Ginger M.L."/>
            <person name="Horn M."/>
            <person name="Schaap P."/>
            <person name="Caler L."/>
            <person name="Loftus B."/>
        </authorList>
    </citation>
    <scope>NUCLEOTIDE SEQUENCE [LARGE SCALE GENOMIC DNA]</scope>
    <source>
        <strain evidence="4 5">Neff</strain>
    </source>
</reference>
<dbReference type="GeneID" id="14916226"/>
<gene>
    <name evidence="4" type="ORF">ACA1_164910</name>
</gene>
<name>L8GR47_ACACF</name>
<dbReference type="InterPro" id="IPR049625">
    <property type="entry name" value="Glyco_transf_61_cat"/>
</dbReference>
<accession>L8GR47</accession>
<dbReference type="EMBL" id="KB008026">
    <property type="protein sequence ID" value="ELR15609.1"/>
    <property type="molecule type" value="Genomic_DNA"/>
</dbReference>
<dbReference type="Proteomes" id="UP000011083">
    <property type="component" value="Unassembled WGS sequence"/>
</dbReference>
<dbReference type="RefSeq" id="XP_004337622.1">
    <property type="nucleotide sequence ID" value="XM_004337574.1"/>
</dbReference>
<evidence type="ECO:0000256" key="1">
    <source>
        <dbReference type="SAM" id="MobiDB-lite"/>
    </source>
</evidence>
<dbReference type="Pfam" id="PF04577">
    <property type="entry name" value="Glyco_transf_61"/>
    <property type="match status" value="1"/>
</dbReference>
<feature type="transmembrane region" description="Helical" evidence="2">
    <location>
        <begin position="29"/>
        <end position="51"/>
    </location>
</feature>
<feature type="region of interest" description="Disordered" evidence="1">
    <location>
        <begin position="57"/>
        <end position="84"/>
    </location>
</feature>
<dbReference type="VEuPathDB" id="AmoebaDB:ACA1_164910"/>
<dbReference type="KEGG" id="acan:ACA1_164910"/>
<evidence type="ECO:0000313" key="4">
    <source>
        <dbReference type="EMBL" id="ELR15609.1"/>
    </source>
</evidence>
<evidence type="ECO:0000313" key="5">
    <source>
        <dbReference type="Proteomes" id="UP000011083"/>
    </source>
</evidence>
<feature type="domain" description="Glycosyltransferase 61 catalytic" evidence="3">
    <location>
        <begin position="347"/>
        <end position="564"/>
    </location>
</feature>